<dbReference type="GO" id="GO:0016020">
    <property type="term" value="C:membrane"/>
    <property type="evidence" value="ECO:0007669"/>
    <property type="project" value="UniProtKB-SubCell"/>
</dbReference>
<evidence type="ECO:0000313" key="8">
    <source>
        <dbReference type="Proteomes" id="UP000461880"/>
    </source>
</evidence>
<reference evidence="7 8" key="1">
    <citation type="submission" date="2019-08" db="EMBL/GenBank/DDBJ databases">
        <title>In-depth cultivation of the pig gut microbiome towards novel bacterial diversity and tailored functional studies.</title>
        <authorList>
            <person name="Wylensek D."/>
            <person name="Hitch T.C.A."/>
            <person name="Clavel T."/>
        </authorList>
    </citation>
    <scope>NUCLEOTIDE SEQUENCE [LARGE SCALE GENOMIC DNA]</scope>
    <source>
        <strain evidence="7 8">Oil+RF-744-GAM-WT-6</strain>
    </source>
</reference>
<evidence type="ECO:0000256" key="5">
    <source>
        <dbReference type="ARBA" id="ARBA00023136"/>
    </source>
</evidence>
<keyword evidence="3 6" id="KW-0812">Transmembrane</keyword>
<evidence type="ECO:0000256" key="3">
    <source>
        <dbReference type="ARBA" id="ARBA00022692"/>
    </source>
</evidence>
<feature type="transmembrane region" description="Helical" evidence="6">
    <location>
        <begin position="113"/>
        <end position="131"/>
    </location>
</feature>
<name>A0A7X2TFX8_9FIRM</name>
<evidence type="ECO:0000313" key="7">
    <source>
        <dbReference type="EMBL" id="MSS58595.1"/>
    </source>
</evidence>
<dbReference type="CDD" id="cd10432">
    <property type="entry name" value="BI-1-like_bacterial"/>
    <property type="match status" value="1"/>
</dbReference>
<keyword evidence="4 6" id="KW-1133">Transmembrane helix</keyword>
<dbReference type="Proteomes" id="UP000461880">
    <property type="component" value="Unassembled WGS sequence"/>
</dbReference>
<comment type="similarity">
    <text evidence="2 6">Belongs to the BI1 family.</text>
</comment>
<feature type="transmembrane region" description="Helical" evidence="6">
    <location>
        <begin position="143"/>
        <end position="162"/>
    </location>
</feature>
<dbReference type="InterPro" id="IPR006214">
    <property type="entry name" value="Bax_inhibitor_1-related"/>
</dbReference>
<feature type="transmembrane region" description="Helical" evidence="6">
    <location>
        <begin position="206"/>
        <end position="226"/>
    </location>
</feature>
<dbReference type="Pfam" id="PF01027">
    <property type="entry name" value="Bax1-I"/>
    <property type="match status" value="1"/>
</dbReference>
<keyword evidence="8" id="KW-1185">Reference proteome</keyword>
<protein>
    <submittedName>
        <fullName evidence="7">Bax inhibitor-1/YccA family protein</fullName>
    </submittedName>
</protein>
<evidence type="ECO:0000256" key="2">
    <source>
        <dbReference type="ARBA" id="ARBA00010350"/>
    </source>
</evidence>
<organism evidence="7 8">
    <name type="scientific">Stecheria intestinalis</name>
    <dbReference type="NCBI Taxonomy" id="2606630"/>
    <lineage>
        <taxon>Bacteria</taxon>
        <taxon>Bacillati</taxon>
        <taxon>Bacillota</taxon>
        <taxon>Erysipelotrichia</taxon>
        <taxon>Erysipelotrichales</taxon>
        <taxon>Erysipelotrichaceae</taxon>
        <taxon>Stecheria</taxon>
    </lineage>
</organism>
<comment type="subcellular location">
    <subcellularLocation>
        <location evidence="1">Membrane</location>
        <topology evidence="1">Multi-pass membrane protein</topology>
    </subcellularLocation>
</comment>
<dbReference type="EMBL" id="VUMN01000013">
    <property type="protein sequence ID" value="MSS58595.1"/>
    <property type="molecule type" value="Genomic_DNA"/>
</dbReference>
<dbReference type="PANTHER" id="PTHR23291">
    <property type="entry name" value="BAX INHIBITOR-RELATED"/>
    <property type="match status" value="1"/>
</dbReference>
<evidence type="ECO:0000256" key="1">
    <source>
        <dbReference type="ARBA" id="ARBA00004141"/>
    </source>
</evidence>
<feature type="transmembrane region" description="Helical" evidence="6">
    <location>
        <begin position="90"/>
        <end position="107"/>
    </location>
</feature>
<evidence type="ECO:0000256" key="6">
    <source>
        <dbReference type="RuleBase" id="RU004379"/>
    </source>
</evidence>
<comment type="caution">
    <text evidence="7">The sequence shown here is derived from an EMBL/GenBank/DDBJ whole genome shotgun (WGS) entry which is preliminary data.</text>
</comment>
<gene>
    <name evidence="7" type="ORF">FYJ51_06715</name>
</gene>
<accession>A0A7X2TFX8</accession>
<sequence length="236" mass="25538">MESEMSEFNREAYVGEAGGLKAYITKVMTKMGIAMVITAAVAFAVYASGLYVVLASSLMFLIVAIVQLVLCGSLSASLSRMDAQGMTAKFYGYAALTGVTFSILPLVFDVSTIFYAFAYAAVMFFACAVIGHTTNVDLSKFSGLFMGAMIAMLVALVFAMFIPGMNLAISYIGIILFLGITAWDMQKIKSYYYGTNEGYGVAGESLAVYGAFSLYLDFINVFLYVLRILGVRSDRN</sequence>
<keyword evidence="5 6" id="KW-0472">Membrane</keyword>
<dbReference type="AlphaFoldDB" id="A0A7X2TFX8"/>
<feature type="transmembrane region" description="Helical" evidence="6">
    <location>
        <begin position="31"/>
        <end position="52"/>
    </location>
</feature>
<feature type="transmembrane region" description="Helical" evidence="6">
    <location>
        <begin position="58"/>
        <end position="78"/>
    </location>
</feature>
<feature type="transmembrane region" description="Helical" evidence="6">
    <location>
        <begin position="168"/>
        <end position="185"/>
    </location>
</feature>
<dbReference type="PANTHER" id="PTHR23291:SF50">
    <property type="entry name" value="PROTEIN LIFEGUARD 4"/>
    <property type="match status" value="1"/>
</dbReference>
<evidence type="ECO:0000256" key="4">
    <source>
        <dbReference type="ARBA" id="ARBA00022989"/>
    </source>
</evidence>
<proteinExistence type="inferred from homology"/>